<dbReference type="Proteomes" id="UP000807115">
    <property type="component" value="Chromosome 10"/>
</dbReference>
<name>A0A921Q4K8_SORBI</name>
<sequence>MAQRSLRSSFCYALRRTDRTVRQRVRPAEVPGHGERRTAKANGNTRRKSRPRGHGELAMRVLRLPEGCHGMGRGTKQICPFVFACTSFCRPRSMLFLALFQENVRLFGKVESQ</sequence>
<protein>
    <submittedName>
        <fullName evidence="2">Uncharacterized protein</fullName>
    </submittedName>
</protein>
<feature type="region of interest" description="Disordered" evidence="1">
    <location>
        <begin position="26"/>
        <end position="55"/>
    </location>
</feature>
<proteinExistence type="predicted"/>
<dbReference type="AlphaFoldDB" id="A0A921Q4K8"/>
<gene>
    <name evidence="2" type="ORF">BDA96_10G228400</name>
</gene>
<evidence type="ECO:0000313" key="2">
    <source>
        <dbReference type="EMBL" id="KAG0514846.1"/>
    </source>
</evidence>
<reference evidence="2" key="2">
    <citation type="submission" date="2020-10" db="EMBL/GenBank/DDBJ databases">
        <authorList>
            <person name="Cooper E.A."/>
            <person name="Brenton Z.W."/>
            <person name="Flinn B.S."/>
            <person name="Jenkins J."/>
            <person name="Shu S."/>
            <person name="Flowers D."/>
            <person name="Luo F."/>
            <person name="Wang Y."/>
            <person name="Xia P."/>
            <person name="Barry K."/>
            <person name="Daum C."/>
            <person name="Lipzen A."/>
            <person name="Yoshinaga Y."/>
            <person name="Schmutz J."/>
            <person name="Saski C."/>
            <person name="Vermerris W."/>
            <person name="Kresovich S."/>
        </authorList>
    </citation>
    <scope>NUCLEOTIDE SEQUENCE</scope>
</reference>
<dbReference type="EMBL" id="CM027689">
    <property type="protein sequence ID" value="KAG0514846.1"/>
    <property type="molecule type" value="Genomic_DNA"/>
</dbReference>
<evidence type="ECO:0000313" key="3">
    <source>
        <dbReference type="Proteomes" id="UP000807115"/>
    </source>
</evidence>
<organism evidence="2 3">
    <name type="scientific">Sorghum bicolor</name>
    <name type="common">Sorghum</name>
    <name type="synonym">Sorghum vulgare</name>
    <dbReference type="NCBI Taxonomy" id="4558"/>
    <lineage>
        <taxon>Eukaryota</taxon>
        <taxon>Viridiplantae</taxon>
        <taxon>Streptophyta</taxon>
        <taxon>Embryophyta</taxon>
        <taxon>Tracheophyta</taxon>
        <taxon>Spermatophyta</taxon>
        <taxon>Magnoliopsida</taxon>
        <taxon>Liliopsida</taxon>
        <taxon>Poales</taxon>
        <taxon>Poaceae</taxon>
        <taxon>PACMAD clade</taxon>
        <taxon>Panicoideae</taxon>
        <taxon>Andropogonodae</taxon>
        <taxon>Andropogoneae</taxon>
        <taxon>Sorghinae</taxon>
        <taxon>Sorghum</taxon>
    </lineage>
</organism>
<comment type="caution">
    <text evidence="2">The sequence shown here is derived from an EMBL/GenBank/DDBJ whole genome shotgun (WGS) entry which is preliminary data.</text>
</comment>
<reference evidence="2" key="1">
    <citation type="journal article" date="2019" name="BMC Genomics">
        <title>A new reference genome for Sorghum bicolor reveals high levels of sequence similarity between sweet and grain genotypes: implications for the genetics of sugar metabolism.</title>
        <authorList>
            <person name="Cooper E.A."/>
            <person name="Brenton Z.W."/>
            <person name="Flinn B.S."/>
            <person name="Jenkins J."/>
            <person name="Shu S."/>
            <person name="Flowers D."/>
            <person name="Luo F."/>
            <person name="Wang Y."/>
            <person name="Xia P."/>
            <person name="Barry K."/>
            <person name="Daum C."/>
            <person name="Lipzen A."/>
            <person name="Yoshinaga Y."/>
            <person name="Schmutz J."/>
            <person name="Saski C."/>
            <person name="Vermerris W."/>
            <person name="Kresovich S."/>
        </authorList>
    </citation>
    <scope>NUCLEOTIDE SEQUENCE</scope>
</reference>
<accession>A0A921Q4K8</accession>
<evidence type="ECO:0000256" key="1">
    <source>
        <dbReference type="SAM" id="MobiDB-lite"/>
    </source>
</evidence>